<organism evidence="2 3">
    <name type="scientific">Legionella cardiaca</name>
    <dbReference type="NCBI Taxonomy" id="1071983"/>
    <lineage>
        <taxon>Bacteria</taxon>
        <taxon>Pseudomonadati</taxon>
        <taxon>Pseudomonadota</taxon>
        <taxon>Gammaproteobacteria</taxon>
        <taxon>Legionellales</taxon>
        <taxon>Legionellaceae</taxon>
        <taxon>Legionella</taxon>
    </lineage>
</organism>
<dbReference type="RefSeq" id="WP_275088067.1">
    <property type="nucleotide sequence ID" value="NZ_CP119078.1"/>
</dbReference>
<accession>A0ABY8ANL4</accession>
<keyword evidence="1" id="KW-0175">Coiled coil</keyword>
<proteinExistence type="predicted"/>
<protein>
    <submittedName>
        <fullName evidence="2">Uncharacterized protein</fullName>
    </submittedName>
</protein>
<gene>
    <name evidence="2" type="ORF">PXX05_09910</name>
</gene>
<reference evidence="2 3" key="1">
    <citation type="submission" date="2023-02" db="EMBL/GenBank/DDBJ databases">
        <title>Genome Sequence of L. cardiaca H63T.</title>
        <authorList>
            <person name="Lopez A.E."/>
            <person name="Cianciotto N.P."/>
        </authorList>
    </citation>
    <scope>NUCLEOTIDE SEQUENCE [LARGE SCALE GENOMIC DNA]</scope>
    <source>
        <strain evidence="2 3">H63</strain>
    </source>
</reference>
<evidence type="ECO:0000256" key="1">
    <source>
        <dbReference type="SAM" id="Coils"/>
    </source>
</evidence>
<sequence length="136" mass="15735">MNVFFDKKATSGYDKLLRQNEENVRKKRIEKAEEALQQLKQEIDNRLVKLQEILAFSDTKHALFQQLSEQYEHAPSKELAKQLSELKQALATLDNKLQQSQPEKIIADLQARYEALKAELSRKKTLLKSDEPPTAL</sequence>
<feature type="coiled-coil region" evidence="1">
    <location>
        <begin position="22"/>
        <end position="126"/>
    </location>
</feature>
<keyword evidence="3" id="KW-1185">Reference proteome</keyword>
<dbReference type="Proteomes" id="UP001222087">
    <property type="component" value="Chromosome"/>
</dbReference>
<name>A0ABY8ANL4_9GAMM</name>
<dbReference type="EMBL" id="CP119078">
    <property type="protein sequence ID" value="WED42242.1"/>
    <property type="molecule type" value="Genomic_DNA"/>
</dbReference>
<evidence type="ECO:0000313" key="3">
    <source>
        <dbReference type="Proteomes" id="UP001222087"/>
    </source>
</evidence>
<evidence type="ECO:0000313" key="2">
    <source>
        <dbReference type="EMBL" id="WED42242.1"/>
    </source>
</evidence>